<accession>A0A8T2P8J4</accession>
<evidence type="ECO:0000313" key="3">
    <source>
        <dbReference type="Proteomes" id="UP000824540"/>
    </source>
</evidence>
<name>A0A8T2P8J4_9TELE</name>
<dbReference type="Proteomes" id="UP000824540">
    <property type="component" value="Unassembled WGS sequence"/>
</dbReference>
<comment type="caution">
    <text evidence="2">The sequence shown here is derived from an EMBL/GenBank/DDBJ whole genome shotgun (WGS) entry which is preliminary data.</text>
</comment>
<dbReference type="EMBL" id="JAFBMS010000011">
    <property type="protein sequence ID" value="KAG9348579.1"/>
    <property type="molecule type" value="Genomic_DNA"/>
</dbReference>
<feature type="region of interest" description="Disordered" evidence="1">
    <location>
        <begin position="178"/>
        <end position="215"/>
    </location>
</feature>
<proteinExistence type="predicted"/>
<keyword evidence="3" id="KW-1185">Reference proteome</keyword>
<protein>
    <submittedName>
        <fullName evidence="2">Uncharacterized protein</fullName>
    </submittedName>
</protein>
<organism evidence="2 3">
    <name type="scientific">Albula glossodonta</name>
    <name type="common">roundjaw bonefish</name>
    <dbReference type="NCBI Taxonomy" id="121402"/>
    <lineage>
        <taxon>Eukaryota</taxon>
        <taxon>Metazoa</taxon>
        <taxon>Chordata</taxon>
        <taxon>Craniata</taxon>
        <taxon>Vertebrata</taxon>
        <taxon>Euteleostomi</taxon>
        <taxon>Actinopterygii</taxon>
        <taxon>Neopterygii</taxon>
        <taxon>Teleostei</taxon>
        <taxon>Albuliformes</taxon>
        <taxon>Albulidae</taxon>
        <taxon>Albula</taxon>
    </lineage>
</organism>
<evidence type="ECO:0000313" key="2">
    <source>
        <dbReference type="EMBL" id="KAG9348579.1"/>
    </source>
</evidence>
<gene>
    <name evidence="2" type="ORF">JZ751_002315</name>
</gene>
<feature type="compositionally biased region" description="Basic and acidic residues" evidence="1">
    <location>
        <begin position="182"/>
        <end position="212"/>
    </location>
</feature>
<reference evidence="2" key="1">
    <citation type="thesis" date="2021" institute="BYU ScholarsArchive" country="Provo, UT, USA">
        <title>Applications of and Algorithms for Genome Assembly and Genomic Analyses with an Emphasis on Marine Teleosts.</title>
        <authorList>
            <person name="Pickett B.D."/>
        </authorList>
    </citation>
    <scope>NUCLEOTIDE SEQUENCE</scope>
    <source>
        <strain evidence="2">HI-2016</strain>
    </source>
</reference>
<evidence type="ECO:0000256" key="1">
    <source>
        <dbReference type="SAM" id="MobiDB-lite"/>
    </source>
</evidence>
<dbReference type="AlphaFoldDB" id="A0A8T2P8J4"/>
<sequence length="270" mass="29518">MMRKKRQQPGRRVEGIAGLQENAQSKTAWTVDVAIKKLCWGLTLALATETCTVSLLLAHAHCSMPCCRRHRRLWRSVAGVQHIPNLLLNFTHPLPGSDGLRRAEPWRCLTARLRGAGGLRAGWGTQGGAIKGDRQLFCPAKGGFSRGHVLNDGQPHPPLGVLGQLHDGRQQGLRQLADADDLEHGRGEGKSAEKRRWEQEVSRESGKKEERGGMSVQCPQVTKLTFDLVGSCSPNLSLTVFQKVLEGWHQDFGKLAQLGGSSATHHGSVI</sequence>